<dbReference type="Proteomes" id="UP000019473">
    <property type="component" value="Unassembled WGS sequence"/>
</dbReference>
<dbReference type="InterPro" id="IPR001841">
    <property type="entry name" value="Znf_RING"/>
</dbReference>
<keyword evidence="3" id="KW-0479">Metal-binding</keyword>
<feature type="compositionally biased region" description="Low complexity" evidence="11">
    <location>
        <begin position="134"/>
        <end position="152"/>
    </location>
</feature>
<dbReference type="GO" id="GO:0008094">
    <property type="term" value="F:ATP-dependent activity, acting on DNA"/>
    <property type="evidence" value="ECO:0007669"/>
    <property type="project" value="TreeGrafter"/>
</dbReference>
<evidence type="ECO:0000313" key="16">
    <source>
        <dbReference type="Proteomes" id="UP000019473"/>
    </source>
</evidence>
<evidence type="ECO:0000259" key="13">
    <source>
        <dbReference type="PROSITE" id="PS51192"/>
    </source>
</evidence>
<dbReference type="GO" id="GO:0005524">
    <property type="term" value="F:ATP binding"/>
    <property type="evidence" value="ECO:0007669"/>
    <property type="project" value="UniProtKB-KW"/>
</dbReference>
<accession>W9WB85</accession>
<comment type="subcellular location">
    <subcellularLocation>
        <location evidence="1">Nucleus</location>
    </subcellularLocation>
</comment>
<feature type="domain" description="RING-type" evidence="12">
    <location>
        <begin position="757"/>
        <end position="801"/>
    </location>
</feature>
<sequence>MEGPSDPALLAEMEDLRDEIALKEAILESLNDDGNGSEDEELRKTAKKELKRLRKHLRVLQPAANNEEDELDPLQSLDQIPGRTPDSRTVSRPPQPAYRSDHLSASAHYPLPSRKRQRALSDEERQDSFKSRRTTPTSTLTPPSPADSSDGLDSLDDPFLDSLFGGLTKEELEHNQEFWRQKQQEENDEKFAQSLSQEWAGGSATEPTQPTLPYRSDYTQSFLRSDGSFVKSEPSDNASRSITIKADPGPAYMSPTSMREDPATLRPVKHETARHGTFRAELGMSPSLSMPGAFPDALPQNQAYDSLGGLSVYGSRGSTGLGTDSPDQYAQPLGQLDPNLDAIRHGAFERSYDGGREHAQTQAELRQLLQHIRPDEELTADQMPEQPPGLKVSLMPHQLSGLAWMKRMEEGTNKGGILADDMGLGKTLQSIALMLERPPPENKHRPTLVVAPVALMHQWRREIEKMVRPRHRMNVFILHGDTRKATWSSLRAYDIILTTYGLLASELKRKAVLDEKAKRLQNYVPTPAEDCPVLGDRSRFHRVILDEAHNIKNRNTKAAHAACRIQADYRWCLTGTPMMNETEEMFSLVKFCRIRPYCDWERFRKDIAAPLKRRHEAPQERGMATLQALLRAILLRRTKQSNIHGQPILQLPPKETTEDRVVFLEDQREFYFALENSAQIQMNRYLQRGTVGRHYANILVLLLRLRQAACHPFLVTASKDFVQLPGGELTTDVLMRNAAQLDIKVVERLKQLDAYECPICFDVTENPSLFFCGHAICGDCLSRLTEDRNDNGARPKCPQCRADIDINNVTDYTSFLRVHCPEHESLQELDLHMDGGFVSDSDSDTDDESDDSDEGDDLNGFIVYDTDPDAESSVRKPAQPPKKSKKRSKAKSQVRVKQPPKSLAQLRKEGLRNKSARRRYLKRLKKTFEPSAKTIRTLEILEEIKGRGENEKTIVFSNFTSFLDIIETTLYDHKTLSNYVRYDGSMSSNERNDAVLEFTENPNCGIILVSLRSGNAGLNLTAANHVIMLDPFWNPFVEYQAADRCYRIGQQRPVTIHRVLIGQDDSEDGNSLRAPADPSVGYTVEDRILNLQEKKRRLVETALDESAGRQVSRLGVRELGYLFGLNSI</sequence>
<keyword evidence="16" id="KW-1185">Reference proteome</keyword>
<feature type="compositionally biased region" description="Acidic residues" evidence="11">
    <location>
        <begin position="841"/>
        <end position="857"/>
    </location>
</feature>
<dbReference type="OrthoDB" id="423559at2759"/>
<dbReference type="Pfam" id="PF00176">
    <property type="entry name" value="SNF2-rel_dom"/>
    <property type="match status" value="1"/>
</dbReference>
<dbReference type="PROSITE" id="PS50089">
    <property type="entry name" value="ZF_RING_2"/>
    <property type="match status" value="1"/>
</dbReference>
<feature type="compositionally biased region" description="Basic and acidic residues" evidence="11">
    <location>
        <begin position="174"/>
        <end position="191"/>
    </location>
</feature>
<dbReference type="GO" id="GO:0004386">
    <property type="term" value="F:helicase activity"/>
    <property type="evidence" value="ECO:0007669"/>
    <property type="project" value="UniProtKB-KW"/>
</dbReference>
<proteinExistence type="inferred from homology"/>
<evidence type="ECO:0000256" key="2">
    <source>
        <dbReference type="ARBA" id="ARBA00007025"/>
    </source>
</evidence>
<dbReference type="RefSeq" id="XP_007754914.1">
    <property type="nucleotide sequence ID" value="XM_007756724.1"/>
</dbReference>
<dbReference type="SUPFAM" id="SSF57850">
    <property type="entry name" value="RING/U-box"/>
    <property type="match status" value="1"/>
</dbReference>
<feature type="region of interest" description="Disordered" evidence="11">
    <location>
        <begin position="60"/>
        <end position="162"/>
    </location>
</feature>
<feature type="compositionally biased region" description="Basic residues" evidence="11">
    <location>
        <begin position="882"/>
        <end position="894"/>
    </location>
</feature>
<dbReference type="SMART" id="SM00184">
    <property type="entry name" value="RING"/>
    <property type="match status" value="1"/>
</dbReference>
<dbReference type="Gene3D" id="3.40.50.10810">
    <property type="entry name" value="Tandem AAA-ATPase domain"/>
    <property type="match status" value="1"/>
</dbReference>
<dbReference type="GO" id="GO:0000724">
    <property type="term" value="P:double-strand break repair via homologous recombination"/>
    <property type="evidence" value="ECO:0007669"/>
    <property type="project" value="TreeGrafter"/>
</dbReference>
<name>W9WB85_9EURO</name>
<feature type="compositionally biased region" description="Basic and acidic residues" evidence="11">
    <location>
        <begin position="119"/>
        <end position="130"/>
    </location>
</feature>
<dbReference type="GO" id="GO:0005737">
    <property type="term" value="C:cytoplasm"/>
    <property type="evidence" value="ECO:0007669"/>
    <property type="project" value="TreeGrafter"/>
</dbReference>
<dbReference type="PROSITE" id="PS00518">
    <property type="entry name" value="ZF_RING_1"/>
    <property type="match status" value="1"/>
</dbReference>
<keyword evidence="8" id="KW-0862">Zinc</keyword>
<evidence type="ECO:0000256" key="5">
    <source>
        <dbReference type="ARBA" id="ARBA00022771"/>
    </source>
</evidence>
<dbReference type="PROSITE" id="PS51194">
    <property type="entry name" value="HELICASE_CTER"/>
    <property type="match status" value="1"/>
</dbReference>
<keyword evidence="6" id="KW-0378">Hydrolase</keyword>
<evidence type="ECO:0000256" key="4">
    <source>
        <dbReference type="ARBA" id="ARBA00022741"/>
    </source>
</evidence>
<dbReference type="InterPro" id="IPR017907">
    <property type="entry name" value="Znf_RING_CS"/>
</dbReference>
<evidence type="ECO:0000256" key="6">
    <source>
        <dbReference type="ARBA" id="ARBA00022801"/>
    </source>
</evidence>
<dbReference type="PANTHER" id="PTHR45626:SF16">
    <property type="entry name" value="ATP-DEPENDENT HELICASE ULS1"/>
    <property type="match status" value="1"/>
</dbReference>
<evidence type="ECO:0000256" key="10">
    <source>
        <dbReference type="PROSITE-ProRule" id="PRU00175"/>
    </source>
</evidence>
<dbReference type="CDD" id="cd18008">
    <property type="entry name" value="DEXDc_SHPRH-like"/>
    <property type="match status" value="1"/>
</dbReference>
<dbReference type="GO" id="GO:0008270">
    <property type="term" value="F:zinc ion binding"/>
    <property type="evidence" value="ECO:0007669"/>
    <property type="project" value="UniProtKB-KW"/>
</dbReference>
<dbReference type="AlphaFoldDB" id="W9WB85"/>
<evidence type="ECO:0000256" key="11">
    <source>
        <dbReference type="SAM" id="MobiDB-lite"/>
    </source>
</evidence>
<dbReference type="eggNOG" id="KOG1001">
    <property type="taxonomic scope" value="Eukaryota"/>
</dbReference>
<dbReference type="PROSITE" id="PS51192">
    <property type="entry name" value="HELICASE_ATP_BIND_1"/>
    <property type="match status" value="1"/>
</dbReference>
<dbReference type="Pfam" id="PF13920">
    <property type="entry name" value="zf-C3HC4_3"/>
    <property type="match status" value="1"/>
</dbReference>
<dbReference type="STRING" id="1182544.W9WB85"/>
<evidence type="ECO:0000256" key="9">
    <source>
        <dbReference type="ARBA" id="ARBA00022840"/>
    </source>
</evidence>
<comment type="caution">
    <text evidence="15">The sequence shown here is derived from an EMBL/GenBank/DDBJ whole genome shotgun (WGS) entry which is preliminary data.</text>
</comment>
<evidence type="ECO:0000256" key="8">
    <source>
        <dbReference type="ARBA" id="ARBA00022833"/>
    </source>
</evidence>
<gene>
    <name evidence="15" type="ORF">A1O7_02693</name>
</gene>
<feature type="region of interest" description="Disordered" evidence="11">
    <location>
        <begin position="834"/>
        <end position="909"/>
    </location>
</feature>
<dbReference type="GeneID" id="19177299"/>
<dbReference type="InterPro" id="IPR027417">
    <property type="entry name" value="P-loop_NTPase"/>
</dbReference>
<evidence type="ECO:0000313" key="15">
    <source>
        <dbReference type="EMBL" id="EXJ62260.1"/>
    </source>
</evidence>
<dbReference type="SUPFAM" id="SSF52540">
    <property type="entry name" value="P-loop containing nucleoside triphosphate hydrolases"/>
    <property type="match status" value="2"/>
</dbReference>
<dbReference type="InterPro" id="IPR038718">
    <property type="entry name" value="SNF2-like_sf"/>
</dbReference>
<dbReference type="InterPro" id="IPR049730">
    <property type="entry name" value="SNF2/RAD54-like_C"/>
</dbReference>
<comment type="similarity">
    <text evidence="2">Belongs to the SNF2/RAD54 helicase family.</text>
</comment>
<dbReference type="PANTHER" id="PTHR45626">
    <property type="entry name" value="TRANSCRIPTION TERMINATION FACTOR 2-RELATED"/>
    <property type="match status" value="1"/>
</dbReference>
<dbReference type="SMART" id="SM00490">
    <property type="entry name" value="HELICc"/>
    <property type="match status" value="1"/>
</dbReference>
<dbReference type="Gene3D" id="3.40.50.300">
    <property type="entry name" value="P-loop containing nucleotide triphosphate hydrolases"/>
    <property type="match status" value="1"/>
</dbReference>
<dbReference type="InterPro" id="IPR002464">
    <property type="entry name" value="DNA/RNA_helicase_DEAH_CS"/>
</dbReference>
<feature type="compositionally biased region" description="Polar residues" evidence="11">
    <location>
        <begin position="205"/>
        <end position="223"/>
    </location>
</feature>
<keyword evidence="4" id="KW-0547">Nucleotide-binding</keyword>
<dbReference type="InterPro" id="IPR000330">
    <property type="entry name" value="SNF2_N"/>
</dbReference>
<keyword evidence="9" id="KW-0067">ATP-binding</keyword>
<dbReference type="GO" id="GO:0005634">
    <property type="term" value="C:nucleus"/>
    <property type="evidence" value="ECO:0007669"/>
    <property type="project" value="UniProtKB-SubCell"/>
</dbReference>
<feature type="domain" description="Helicase C-terminal" evidence="14">
    <location>
        <begin position="936"/>
        <end position="1092"/>
    </location>
</feature>
<evidence type="ECO:0000256" key="3">
    <source>
        <dbReference type="ARBA" id="ARBA00022723"/>
    </source>
</evidence>
<dbReference type="SMART" id="SM00487">
    <property type="entry name" value="DEXDc"/>
    <property type="match status" value="1"/>
</dbReference>
<dbReference type="GO" id="GO:0016787">
    <property type="term" value="F:hydrolase activity"/>
    <property type="evidence" value="ECO:0007669"/>
    <property type="project" value="UniProtKB-KW"/>
</dbReference>
<keyword evidence="5 10" id="KW-0863">Zinc-finger</keyword>
<dbReference type="EMBL" id="AMGW01000002">
    <property type="protein sequence ID" value="EXJ62260.1"/>
    <property type="molecule type" value="Genomic_DNA"/>
</dbReference>
<dbReference type="PROSITE" id="PS00690">
    <property type="entry name" value="DEAH_ATP_HELICASE"/>
    <property type="match status" value="1"/>
</dbReference>
<organism evidence="15 16">
    <name type="scientific">Cladophialophora yegresii CBS 114405</name>
    <dbReference type="NCBI Taxonomy" id="1182544"/>
    <lineage>
        <taxon>Eukaryota</taxon>
        <taxon>Fungi</taxon>
        <taxon>Dikarya</taxon>
        <taxon>Ascomycota</taxon>
        <taxon>Pezizomycotina</taxon>
        <taxon>Eurotiomycetes</taxon>
        <taxon>Chaetothyriomycetidae</taxon>
        <taxon>Chaetothyriales</taxon>
        <taxon>Herpotrichiellaceae</taxon>
        <taxon>Cladophialophora</taxon>
    </lineage>
</organism>
<evidence type="ECO:0000259" key="12">
    <source>
        <dbReference type="PROSITE" id="PS50089"/>
    </source>
</evidence>
<protein>
    <recommendedName>
        <fullName evidence="17">Adenosinetriphosphatase</fullName>
    </recommendedName>
</protein>
<dbReference type="VEuPathDB" id="FungiDB:A1O7_02693"/>
<dbReference type="CDD" id="cd18793">
    <property type="entry name" value="SF2_C_SNF"/>
    <property type="match status" value="1"/>
</dbReference>
<dbReference type="InterPro" id="IPR050628">
    <property type="entry name" value="SNF2_RAD54_helicase_TF"/>
</dbReference>
<dbReference type="InterPro" id="IPR014001">
    <property type="entry name" value="Helicase_ATP-bd"/>
</dbReference>
<feature type="domain" description="Helicase ATP-binding" evidence="13">
    <location>
        <begin position="407"/>
        <end position="595"/>
    </location>
</feature>
<evidence type="ECO:0000256" key="1">
    <source>
        <dbReference type="ARBA" id="ARBA00004123"/>
    </source>
</evidence>
<dbReference type="InterPro" id="IPR013083">
    <property type="entry name" value="Znf_RING/FYVE/PHD"/>
</dbReference>
<reference evidence="15 16" key="1">
    <citation type="submission" date="2013-03" db="EMBL/GenBank/DDBJ databases">
        <title>The Genome Sequence of Cladophialophora yegresii CBS 114405.</title>
        <authorList>
            <consortium name="The Broad Institute Genomics Platform"/>
            <person name="Cuomo C."/>
            <person name="de Hoog S."/>
            <person name="Gorbushina A."/>
            <person name="Walker B."/>
            <person name="Young S.K."/>
            <person name="Zeng Q."/>
            <person name="Gargeya S."/>
            <person name="Fitzgerald M."/>
            <person name="Haas B."/>
            <person name="Abouelleil A."/>
            <person name="Allen A.W."/>
            <person name="Alvarado L."/>
            <person name="Arachchi H.M."/>
            <person name="Berlin A.M."/>
            <person name="Chapman S.B."/>
            <person name="Gainer-Dewar J."/>
            <person name="Goldberg J."/>
            <person name="Griggs A."/>
            <person name="Gujja S."/>
            <person name="Hansen M."/>
            <person name="Howarth C."/>
            <person name="Imamovic A."/>
            <person name="Ireland A."/>
            <person name="Larimer J."/>
            <person name="McCowan C."/>
            <person name="Murphy C."/>
            <person name="Pearson M."/>
            <person name="Poon T.W."/>
            <person name="Priest M."/>
            <person name="Roberts A."/>
            <person name="Saif S."/>
            <person name="Shea T."/>
            <person name="Sisk P."/>
            <person name="Sykes S."/>
            <person name="Wortman J."/>
            <person name="Nusbaum C."/>
            <person name="Birren B."/>
        </authorList>
    </citation>
    <scope>NUCLEOTIDE SEQUENCE [LARGE SCALE GENOMIC DNA]</scope>
    <source>
        <strain evidence="15 16">CBS 114405</strain>
    </source>
</reference>
<evidence type="ECO:0008006" key="17">
    <source>
        <dbReference type="Google" id="ProtNLM"/>
    </source>
</evidence>
<evidence type="ECO:0000256" key="7">
    <source>
        <dbReference type="ARBA" id="ARBA00022806"/>
    </source>
</evidence>
<dbReference type="InterPro" id="IPR001650">
    <property type="entry name" value="Helicase_C-like"/>
</dbReference>
<dbReference type="Pfam" id="PF00271">
    <property type="entry name" value="Helicase_C"/>
    <property type="match status" value="1"/>
</dbReference>
<keyword evidence="7" id="KW-0347">Helicase</keyword>
<dbReference type="Gene3D" id="3.30.40.10">
    <property type="entry name" value="Zinc/RING finger domain, C3HC4 (zinc finger)"/>
    <property type="match status" value="1"/>
</dbReference>
<evidence type="ECO:0000259" key="14">
    <source>
        <dbReference type="PROSITE" id="PS51194"/>
    </source>
</evidence>
<feature type="region of interest" description="Disordered" evidence="11">
    <location>
        <begin position="174"/>
        <end position="261"/>
    </location>
</feature>
<dbReference type="HOGENOM" id="CLU_000315_2_0_1"/>